<evidence type="ECO:0000256" key="1">
    <source>
        <dbReference type="SAM" id="Phobius"/>
    </source>
</evidence>
<keyword evidence="1" id="KW-0472">Membrane</keyword>
<dbReference type="AlphaFoldDB" id="A0A0F9PWN6"/>
<comment type="caution">
    <text evidence="2">The sequence shown here is derived from an EMBL/GenBank/DDBJ whole genome shotgun (WGS) entry which is preliminary data.</text>
</comment>
<proteinExistence type="predicted"/>
<reference evidence="2" key="1">
    <citation type="journal article" date="2015" name="Nature">
        <title>Complex archaea that bridge the gap between prokaryotes and eukaryotes.</title>
        <authorList>
            <person name="Spang A."/>
            <person name="Saw J.H."/>
            <person name="Jorgensen S.L."/>
            <person name="Zaremba-Niedzwiedzka K."/>
            <person name="Martijn J."/>
            <person name="Lind A.E."/>
            <person name="van Eijk R."/>
            <person name="Schleper C."/>
            <person name="Guy L."/>
            <person name="Ettema T.J."/>
        </authorList>
    </citation>
    <scope>NUCLEOTIDE SEQUENCE</scope>
</reference>
<accession>A0A0F9PWN6</accession>
<evidence type="ECO:0000313" key="2">
    <source>
        <dbReference type="EMBL" id="KKM97612.1"/>
    </source>
</evidence>
<sequence>MAKEMDWSGDYEHALKEFMERFAAGPLHWVGMLMAGVCAAVAARAMKRGLDWRDLDVLEQLYEEEVAGHSYSQTIKDPKTRHLFQIKGVYAPTLLKMAKWIESEVVPMAIGHVEQDQSQTCLAAALTVLAAKGRK</sequence>
<name>A0A0F9PWN6_9ZZZZ</name>
<protein>
    <submittedName>
        <fullName evidence="2">Uncharacterized protein</fullName>
    </submittedName>
</protein>
<gene>
    <name evidence="2" type="ORF">LCGC14_1166260</name>
</gene>
<organism evidence="2">
    <name type="scientific">marine sediment metagenome</name>
    <dbReference type="NCBI Taxonomy" id="412755"/>
    <lineage>
        <taxon>unclassified sequences</taxon>
        <taxon>metagenomes</taxon>
        <taxon>ecological metagenomes</taxon>
    </lineage>
</organism>
<feature type="transmembrane region" description="Helical" evidence="1">
    <location>
        <begin position="27"/>
        <end position="46"/>
    </location>
</feature>
<keyword evidence="1" id="KW-1133">Transmembrane helix</keyword>
<dbReference type="EMBL" id="LAZR01005726">
    <property type="protein sequence ID" value="KKM97612.1"/>
    <property type="molecule type" value="Genomic_DNA"/>
</dbReference>
<keyword evidence="1" id="KW-0812">Transmembrane</keyword>